<evidence type="ECO:0000256" key="1">
    <source>
        <dbReference type="SAM" id="MobiDB-lite"/>
    </source>
</evidence>
<proteinExistence type="predicted"/>
<feature type="region of interest" description="Disordered" evidence="1">
    <location>
        <begin position="1"/>
        <end position="73"/>
    </location>
</feature>
<dbReference type="Proteomes" id="UP000489600">
    <property type="component" value="Unassembled WGS sequence"/>
</dbReference>
<feature type="compositionally biased region" description="Acidic residues" evidence="1">
    <location>
        <begin position="25"/>
        <end position="36"/>
    </location>
</feature>
<comment type="caution">
    <text evidence="2">The sequence shown here is derived from an EMBL/GenBank/DDBJ whole genome shotgun (WGS) entry which is preliminary data.</text>
</comment>
<protein>
    <submittedName>
        <fullName evidence="2">Uncharacterized protein</fullName>
    </submittedName>
</protein>
<name>A0A565AXP2_9BRAS</name>
<dbReference type="EMBL" id="CABITT030000002">
    <property type="protein sequence ID" value="VVA94206.1"/>
    <property type="molecule type" value="Genomic_DNA"/>
</dbReference>
<reference evidence="2" key="1">
    <citation type="submission" date="2019-07" db="EMBL/GenBank/DDBJ databases">
        <authorList>
            <person name="Dittberner H."/>
        </authorList>
    </citation>
    <scope>NUCLEOTIDE SEQUENCE [LARGE SCALE GENOMIC DNA]</scope>
</reference>
<feature type="compositionally biased region" description="Polar residues" evidence="1">
    <location>
        <begin position="62"/>
        <end position="73"/>
    </location>
</feature>
<sequence length="73" mass="7845">MDAKSDDGEENEFVPSTEPSLSKEEDCDGPVSETEEVLGLVAESEESSEDTDTDGEYVPSSEPDSITSHCKLC</sequence>
<keyword evidence="3" id="KW-1185">Reference proteome</keyword>
<accession>A0A565AXP2</accession>
<gene>
    <name evidence="2" type="ORF">ANE_LOCUS4651</name>
</gene>
<dbReference type="AlphaFoldDB" id="A0A565AXP2"/>
<evidence type="ECO:0000313" key="2">
    <source>
        <dbReference type="EMBL" id="VVA94206.1"/>
    </source>
</evidence>
<organism evidence="2 3">
    <name type="scientific">Arabis nemorensis</name>
    <dbReference type="NCBI Taxonomy" id="586526"/>
    <lineage>
        <taxon>Eukaryota</taxon>
        <taxon>Viridiplantae</taxon>
        <taxon>Streptophyta</taxon>
        <taxon>Embryophyta</taxon>
        <taxon>Tracheophyta</taxon>
        <taxon>Spermatophyta</taxon>
        <taxon>Magnoliopsida</taxon>
        <taxon>eudicotyledons</taxon>
        <taxon>Gunneridae</taxon>
        <taxon>Pentapetalae</taxon>
        <taxon>rosids</taxon>
        <taxon>malvids</taxon>
        <taxon>Brassicales</taxon>
        <taxon>Brassicaceae</taxon>
        <taxon>Arabideae</taxon>
        <taxon>Arabis</taxon>
    </lineage>
</organism>
<evidence type="ECO:0000313" key="3">
    <source>
        <dbReference type="Proteomes" id="UP000489600"/>
    </source>
</evidence>
<feature type="compositionally biased region" description="Acidic residues" evidence="1">
    <location>
        <begin position="43"/>
        <end position="55"/>
    </location>
</feature>